<name>A0A9P7NBH9_9HYPO</name>
<reference evidence="6" key="1">
    <citation type="journal article" date="2020" name="bioRxiv">
        <title>Whole genome comparisons of ergot fungi reveals the divergence and evolution of species within the genus Claviceps are the result of varying mechanisms driving genome evolution and host range expansion.</title>
        <authorList>
            <person name="Wyka S.A."/>
            <person name="Mondo S.J."/>
            <person name="Liu M."/>
            <person name="Dettman J."/>
            <person name="Nalam V."/>
            <person name="Broders K.D."/>
        </authorList>
    </citation>
    <scope>NUCLEOTIDE SEQUENCE</scope>
    <source>
        <strain evidence="6">CCC 602</strain>
    </source>
</reference>
<evidence type="ECO:0000313" key="7">
    <source>
        <dbReference type="Proteomes" id="UP000748025"/>
    </source>
</evidence>
<keyword evidence="2" id="KW-0963">Cytoplasm</keyword>
<dbReference type="GO" id="GO:0005769">
    <property type="term" value="C:early endosome"/>
    <property type="evidence" value="ECO:0007669"/>
    <property type="project" value="TreeGrafter"/>
</dbReference>
<dbReference type="SMART" id="SM00313">
    <property type="entry name" value="PXA"/>
    <property type="match status" value="1"/>
</dbReference>
<dbReference type="InterPro" id="IPR051837">
    <property type="entry name" value="SortingNexin/PXDomain-PKLike"/>
</dbReference>
<keyword evidence="4" id="KW-0812">Transmembrane</keyword>
<feature type="compositionally biased region" description="Low complexity" evidence="3">
    <location>
        <begin position="1"/>
        <end position="13"/>
    </location>
</feature>
<evidence type="ECO:0000256" key="4">
    <source>
        <dbReference type="SAM" id="Phobius"/>
    </source>
</evidence>
<dbReference type="InterPro" id="IPR003114">
    <property type="entry name" value="Phox_assoc"/>
</dbReference>
<dbReference type="GO" id="GO:0005770">
    <property type="term" value="C:late endosome"/>
    <property type="evidence" value="ECO:0007669"/>
    <property type="project" value="TreeGrafter"/>
</dbReference>
<comment type="caution">
    <text evidence="6">The sequence shown here is derived from an EMBL/GenBank/DDBJ whole genome shotgun (WGS) entry which is preliminary data.</text>
</comment>
<feature type="domain" description="PXA" evidence="5">
    <location>
        <begin position="87"/>
        <end position="275"/>
    </location>
</feature>
<dbReference type="PANTHER" id="PTHR22999">
    <property type="entry name" value="PX SERINE/THREONINE KINASE PXK"/>
    <property type="match status" value="1"/>
</dbReference>
<dbReference type="GO" id="GO:0035091">
    <property type="term" value="F:phosphatidylinositol binding"/>
    <property type="evidence" value="ECO:0007669"/>
    <property type="project" value="TreeGrafter"/>
</dbReference>
<evidence type="ECO:0000256" key="3">
    <source>
        <dbReference type="SAM" id="MobiDB-lite"/>
    </source>
</evidence>
<dbReference type="OrthoDB" id="5582218at2759"/>
<dbReference type="PROSITE" id="PS51207">
    <property type="entry name" value="PXA"/>
    <property type="match status" value="1"/>
</dbReference>
<sequence>MTTAAAPQPLQAQSGIARDNSDHPKTPSAPVRTPAGRRHHRQPSIDPLSDRATEALIRKVFLSHEPGDKGRDSQARIDELLPPLTSRNDVDLQLYAFLAIVLREFVQAWYNKITPDETFVAEIVHVIAHCTRAIEQRLRDVDLESLMFHEIPELLDKHIKLYRSTHHDQPCRTVPINGREAYHALWPLPFLSPAPLPGDPITTAKQLQNEAAYRQLLVQAVLTVLLPTEDLENPCLTALVGQIISELIIGNVIANKAAQPWLLYEAICIVARGATEKGGKGNNQTKSSRGLKRSMKNKSRWTVHGLIVSIVQFVMLFISTIRLVFNFVIISSSLPSRTAGFSEETRDSALAAKDVLDPSKDNGPTIRKIPVLSFAAWRVVGNIIELPARMPWLNGLLSLLRLGVIHGPGRIARFDGVLDR</sequence>
<gene>
    <name evidence="6" type="ORF">E4U43_008330</name>
</gene>
<dbReference type="GO" id="GO:0045022">
    <property type="term" value="P:early endosome to late endosome transport"/>
    <property type="evidence" value="ECO:0007669"/>
    <property type="project" value="TreeGrafter"/>
</dbReference>
<keyword evidence="4" id="KW-0472">Membrane</keyword>
<feature type="transmembrane region" description="Helical" evidence="4">
    <location>
        <begin position="301"/>
        <end position="325"/>
    </location>
</feature>
<dbReference type="EMBL" id="SRPW01000883">
    <property type="protein sequence ID" value="KAG6011408.1"/>
    <property type="molecule type" value="Genomic_DNA"/>
</dbReference>
<comment type="subcellular location">
    <subcellularLocation>
        <location evidence="1">Cytoplasm</location>
    </subcellularLocation>
</comment>
<dbReference type="AlphaFoldDB" id="A0A9P7NBH9"/>
<organism evidence="6 7">
    <name type="scientific">Claviceps pusilla</name>
    <dbReference type="NCBI Taxonomy" id="123648"/>
    <lineage>
        <taxon>Eukaryota</taxon>
        <taxon>Fungi</taxon>
        <taxon>Dikarya</taxon>
        <taxon>Ascomycota</taxon>
        <taxon>Pezizomycotina</taxon>
        <taxon>Sordariomycetes</taxon>
        <taxon>Hypocreomycetidae</taxon>
        <taxon>Hypocreales</taxon>
        <taxon>Clavicipitaceae</taxon>
        <taxon>Claviceps</taxon>
    </lineage>
</organism>
<evidence type="ECO:0000259" key="5">
    <source>
        <dbReference type="PROSITE" id="PS51207"/>
    </source>
</evidence>
<dbReference type="Proteomes" id="UP000748025">
    <property type="component" value="Unassembled WGS sequence"/>
</dbReference>
<proteinExistence type="predicted"/>
<evidence type="ECO:0000256" key="2">
    <source>
        <dbReference type="ARBA" id="ARBA00022490"/>
    </source>
</evidence>
<dbReference type="Pfam" id="PF02194">
    <property type="entry name" value="PXA"/>
    <property type="match status" value="1"/>
</dbReference>
<evidence type="ECO:0000313" key="6">
    <source>
        <dbReference type="EMBL" id="KAG6011408.1"/>
    </source>
</evidence>
<accession>A0A9P7NBH9</accession>
<evidence type="ECO:0000256" key="1">
    <source>
        <dbReference type="ARBA" id="ARBA00004496"/>
    </source>
</evidence>
<keyword evidence="4" id="KW-1133">Transmembrane helix</keyword>
<feature type="region of interest" description="Disordered" evidence="3">
    <location>
        <begin position="1"/>
        <end position="49"/>
    </location>
</feature>
<protein>
    <recommendedName>
        <fullName evidence="5">PXA domain-containing protein</fullName>
    </recommendedName>
</protein>
<keyword evidence="7" id="KW-1185">Reference proteome</keyword>
<dbReference type="PANTHER" id="PTHR22999:SF23">
    <property type="entry name" value="SORTING NEXIN-16"/>
    <property type="match status" value="1"/>
</dbReference>